<evidence type="ECO:0000256" key="5">
    <source>
        <dbReference type="ARBA" id="ARBA00022801"/>
    </source>
</evidence>
<dbReference type="SUPFAM" id="SSF53098">
    <property type="entry name" value="Ribonuclease H-like"/>
    <property type="match status" value="1"/>
</dbReference>
<keyword evidence="6" id="KW-0695">RNA-directed DNA polymerase</keyword>
<keyword evidence="10" id="KW-1185">Reference proteome</keyword>
<evidence type="ECO:0000256" key="2">
    <source>
        <dbReference type="ARBA" id="ARBA00022695"/>
    </source>
</evidence>
<dbReference type="PANTHER" id="PTHR41694:SF5">
    <property type="entry name" value="RIBONUCLEASE H"/>
    <property type="match status" value="1"/>
</dbReference>
<dbReference type="Ensembl" id="ENSLLET00000019476.1">
    <property type="protein sequence ID" value="ENSLLEP00000018740.1"/>
    <property type="gene ID" value="ENSLLEG00000011895.1"/>
</dbReference>
<dbReference type="GO" id="GO:0003676">
    <property type="term" value="F:nucleic acid binding"/>
    <property type="evidence" value="ECO:0007669"/>
    <property type="project" value="InterPro"/>
</dbReference>
<dbReference type="CDD" id="cd09273">
    <property type="entry name" value="RNase_HI_RT_Bel"/>
    <property type="match status" value="1"/>
</dbReference>
<evidence type="ECO:0000313" key="9">
    <source>
        <dbReference type="Ensembl" id="ENSLLEP00000018740.1"/>
    </source>
</evidence>
<keyword evidence="4" id="KW-0255">Endonuclease</keyword>
<dbReference type="PANTHER" id="PTHR41694">
    <property type="entry name" value="ENDOGENOUS RETROVIRUS GROUP K MEMBER POL PROTEIN"/>
    <property type="match status" value="1"/>
</dbReference>
<evidence type="ECO:0000259" key="8">
    <source>
        <dbReference type="PROSITE" id="PS50879"/>
    </source>
</evidence>
<feature type="domain" description="RNase H type-1" evidence="8">
    <location>
        <begin position="136"/>
        <end position="279"/>
    </location>
</feature>
<evidence type="ECO:0000256" key="4">
    <source>
        <dbReference type="ARBA" id="ARBA00022759"/>
    </source>
</evidence>
<feature type="region of interest" description="Disordered" evidence="7">
    <location>
        <begin position="265"/>
        <end position="284"/>
    </location>
</feature>
<dbReference type="InterPro" id="IPR036397">
    <property type="entry name" value="RNaseH_sf"/>
</dbReference>
<evidence type="ECO:0000256" key="1">
    <source>
        <dbReference type="ARBA" id="ARBA00022679"/>
    </source>
</evidence>
<evidence type="ECO:0000313" key="10">
    <source>
        <dbReference type="Proteomes" id="UP000694569"/>
    </source>
</evidence>
<dbReference type="InterPro" id="IPR012337">
    <property type="entry name" value="RNaseH-like_sf"/>
</dbReference>
<dbReference type="PROSITE" id="PS50879">
    <property type="entry name" value="RNASE_H_1"/>
    <property type="match status" value="1"/>
</dbReference>
<name>A0A8C5PF82_9ANUR</name>
<reference evidence="9" key="1">
    <citation type="submission" date="2025-08" db="UniProtKB">
        <authorList>
            <consortium name="Ensembl"/>
        </authorList>
    </citation>
    <scope>IDENTIFICATION</scope>
</reference>
<keyword evidence="2" id="KW-0548">Nucleotidyltransferase</keyword>
<dbReference type="GO" id="GO:0004523">
    <property type="term" value="F:RNA-DNA hybrid ribonuclease activity"/>
    <property type="evidence" value="ECO:0007669"/>
    <property type="project" value="InterPro"/>
</dbReference>
<keyword evidence="5" id="KW-0378">Hydrolase</keyword>
<dbReference type="AlphaFoldDB" id="A0A8C5PF82"/>
<accession>A0A8C5PF82</accession>
<dbReference type="GeneTree" id="ENSGT00940000160750"/>
<dbReference type="Pfam" id="PF00075">
    <property type="entry name" value="RNase_H"/>
    <property type="match status" value="1"/>
</dbReference>
<protein>
    <recommendedName>
        <fullName evidence="8">RNase H type-1 domain-containing protein</fullName>
    </recommendedName>
</protein>
<evidence type="ECO:0000256" key="7">
    <source>
        <dbReference type="SAM" id="MobiDB-lite"/>
    </source>
</evidence>
<reference evidence="9" key="2">
    <citation type="submission" date="2025-09" db="UniProtKB">
        <authorList>
            <consortium name="Ensembl"/>
        </authorList>
    </citation>
    <scope>IDENTIFICATION</scope>
</reference>
<dbReference type="OrthoDB" id="9950135at2759"/>
<dbReference type="Proteomes" id="UP000694569">
    <property type="component" value="Unplaced"/>
</dbReference>
<evidence type="ECO:0000256" key="3">
    <source>
        <dbReference type="ARBA" id="ARBA00022722"/>
    </source>
</evidence>
<sequence length="284" mass="32024">MESRMSLCLERSFCERPVGMSPKVQAQGRRAVKEKKQYAEYPNKDKLTLRQVLHVKVPHAVKALLDMKGSYWFSNSRMTKYQAMMCENPRIHLDLIATLNPAILLPDCEEDPDHECLQVMEEVFSSRPDLKNVPLDKYDLQLFTDGSSYMNDGKKVSGYAVVSAEEIIKANSLPGHTSAQLAEITALTRALEISESKRVNIYTDSKYAFMTVHAHGALYKERGLFTSSGQQIKYAAEIAALLEAVRKPSAVSIMHCRGPRKVMMKSQEATGAQTRSQKRLQHHC</sequence>
<dbReference type="GO" id="GO:0003964">
    <property type="term" value="F:RNA-directed DNA polymerase activity"/>
    <property type="evidence" value="ECO:0007669"/>
    <property type="project" value="UniProtKB-KW"/>
</dbReference>
<evidence type="ECO:0000256" key="6">
    <source>
        <dbReference type="ARBA" id="ARBA00022918"/>
    </source>
</evidence>
<keyword evidence="3" id="KW-0540">Nuclease</keyword>
<proteinExistence type="predicted"/>
<keyword evidence="1" id="KW-0808">Transferase</keyword>
<dbReference type="Gene3D" id="3.30.420.10">
    <property type="entry name" value="Ribonuclease H-like superfamily/Ribonuclease H"/>
    <property type="match status" value="1"/>
</dbReference>
<dbReference type="InterPro" id="IPR002156">
    <property type="entry name" value="RNaseH_domain"/>
</dbReference>
<organism evidence="9 10">
    <name type="scientific">Leptobrachium leishanense</name>
    <name type="common">Leishan spiny toad</name>
    <dbReference type="NCBI Taxonomy" id="445787"/>
    <lineage>
        <taxon>Eukaryota</taxon>
        <taxon>Metazoa</taxon>
        <taxon>Chordata</taxon>
        <taxon>Craniata</taxon>
        <taxon>Vertebrata</taxon>
        <taxon>Euteleostomi</taxon>
        <taxon>Amphibia</taxon>
        <taxon>Batrachia</taxon>
        <taxon>Anura</taxon>
        <taxon>Pelobatoidea</taxon>
        <taxon>Megophryidae</taxon>
        <taxon>Leptobrachium</taxon>
    </lineage>
</organism>